<dbReference type="PANTHER" id="PTHR11206">
    <property type="entry name" value="MULTIDRUG RESISTANCE PROTEIN"/>
    <property type="match status" value="1"/>
</dbReference>
<dbReference type="EMBL" id="CCKQ01016208">
    <property type="protein sequence ID" value="CDW88083.1"/>
    <property type="molecule type" value="Genomic_DNA"/>
</dbReference>
<feature type="transmembrane region" description="Helical" evidence="2">
    <location>
        <begin position="130"/>
        <end position="150"/>
    </location>
</feature>
<feature type="transmembrane region" description="Helical" evidence="2">
    <location>
        <begin position="62"/>
        <end position="83"/>
    </location>
</feature>
<dbReference type="AlphaFoldDB" id="A0A078B3K1"/>
<keyword evidence="2" id="KW-1133">Transmembrane helix</keyword>
<feature type="transmembrane region" description="Helical" evidence="2">
    <location>
        <begin position="6"/>
        <end position="27"/>
    </location>
</feature>
<feature type="transmembrane region" description="Helical" evidence="2">
    <location>
        <begin position="199"/>
        <end position="223"/>
    </location>
</feature>
<reference evidence="3 4" key="1">
    <citation type="submission" date="2014-06" db="EMBL/GenBank/DDBJ databases">
        <authorList>
            <person name="Swart Estienne"/>
        </authorList>
    </citation>
    <scope>NUCLEOTIDE SEQUENCE [LARGE SCALE GENOMIC DNA]</scope>
    <source>
        <strain evidence="3 4">130c</strain>
    </source>
</reference>
<dbReference type="OrthoDB" id="2126698at2759"/>
<dbReference type="GO" id="GO:0016020">
    <property type="term" value="C:membrane"/>
    <property type="evidence" value="ECO:0007669"/>
    <property type="project" value="InterPro"/>
</dbReference>
<evidence type="ECO:0000313" key="4">
    <source>
        <dbReference type="Proteomes" id="UP000039865"/>
    </source>
</evidence>
<feature type="transmembrane region" description="Helical" evidence="2">
    <location>
        <begin position="170"/>
        <end position="187"/>
    </location>
</feature>
<evidence type="ECO:0000256" key="1">
    <source>
        <dbReference type="ARBA" id="ARBA00010199"/>
    </source>
</evidence>
<dbReference type="GO" id="GO:0015297">
    <property type="term" value="F:antiporter activity"/>
    <property type="evidence" value="ECO:0007669"/>
    <property type="project" value="InterPro"/>
</dbReference>
<name>A0A078B3K1_STYLE</name>
<dbReference type="Pfam" id="PF01554">
    <property type="entry name" value="MatE"/>
    <property type="match status" value="1"/>
</dbReference>
<dbReference type="InterPro" id="IPR002528">
    <property type="entry name" value="MATE_fam"/>
</dbReference>
<sequence length="316" mass="35383">MELPYYYTSYSSCLQFIANFVIIHALIKLNSQYNESWFLGGMETFQNFAQYAKLAVSSATMFCLEFLGFELLCIISGYISVTANAAQVITLTTNLMFFVIPTGLSMASTTIIGQLIGQKKSKLAKAQSRFIIKFSCLLALFMGGLLFILRHQLARSFSTNPEVVYITSEAFKVSAISAGLDVIYVIQQGSIRALTKFNHAVAGGLVAFYVFACPIGTLLGIHFNLGVPGLWMGLVIGQTFVVSYFQYLLSWGFNWEKITQNCSDRQDDDLKTNGRKNFLATSFDKILENNDDQIIEMQTNTYLLENPDKLNMIQNK</sequence>
<organism evidence="3 4">
    <name type="scientific">Stylonychia lemnae</name>
    <name type="common">Ciliate</name>
    <dbReference type="NCBI Taxonomy" id="5949"/>
    <lineage>
        <taxon>Eukaryota</taxon>
        <taxon>Sar</taxon>
        <taxon>Alveolata</taxon>
        <taxon>Ciliophora</taxon>
        <taxon>Intramacronucleata</taxon>
        <taxon>Spirotrichea</taxon>
        <taxon>Stichotrichia</taxon>
        <taxon>Sporadotrichida</taxon>
        <taxon>Oxytrichidae</taxon>
        <taxon>Stylonychinae</taxon>
        <taxon>Stylonychia</taxon>
    </lineage>
</organism>
<keyword evidence="2" id="KW-0472">Membrane</keyword>
<feature type="transmembrane region" description="Helical" evidence="2">
    <location>
        <begin position="229"/>
        <end position="249"/>
    </location>
</feature>
<gene>
    <name evidence="3" type="primary">Contig18038.g19171</name>
    <name evidence="3" type="ORF">STYLEM_17199</name>
</gene>
<comment type="similarity">
    <text evidence="1">Belongs to the multi antimicrobial extrusion (MATE) (TC 2.A.66.1) family.</text>
</comment>
<dbReference type="GO" id="GO:0042910">
    <property type="term" value="F:xenobiotic transmembrane transporter activity"/>
    <property type="evidence" value="ECO:0007669"/>
    <property type="project" value="InterPro"/>
</dbReference>
<proteinExistence type="inferred from homology"/>
<protein>
    <submittedName>
        <fullName evidence="3">Na+-driven multidrug efflux pump</fullName>
    </submittedName>
</protein>
<evidence type="ECO:0000313" key="3">
    <source>
        <dbReference type="EMBL" id="CDW88083.1"/>
    </source>
</evidence>
<dbReference type="Proteomes" id="UP000039865">
    <property type="component" value="Unassembled WGS sequence"/>
</dbReference>
<evidence type="ECO:0000256" key="2">
    <source>
        <dbReference type="SAM" id="Phobius"/>
    </source>
</evidence>
<dbReference type="InParanoid" id="A0A078B3K1"/>
<accession>A0A078B3K1</accession>
<keyword evidence="2" id="KW-0812">Transmembrane</keyword>
<keyword evidence="4" id="KW-1185">Reference proteome</keyword>
<feature type="transmembrane region" description="Helical" evidence="2">
    <location>
        <begin position="95"/>
        <end position="118"/>
    </location>
</feature>